<feature type="coiled-coil region" evidence="1">
    <location>
        <begin position="56"/>
        <end position="83"/>
    </location>
</feature>
<keyword evidence="3" id="KW-1185">Reference proteome</keyword>
<dbReference type="AlphaFoldDB" id="A0A8J7WA18"/>
<name>A0A8J7WA18_9EURY</name>
<gene>
    <name evidence="2" type="ORF">RJ53_07665</name>
</gene>
<proteinExistence type="predicted"/>
<protein>
    <submittedName>
        <fullName evidence="2">Uncharacterized protein</fullName>
    </submittedName>
</protein>
<dbReference type="EMBL" id="JWHL01000012">
    <property type="protein sequence ID" value="MBR1369375.1"/>
    <property type="molecule type" value="Genomic_DNA"/>
</dbReference>
<comment type="caution">
    <text evidence="2">The sequence shown here is derived from an EMBL/GenBank/DDBJ whole genome shotgun (WGS) entry which is preliminary data.</text>
</comment>
<dbReference type="Gene3D" id="1.20.5.2950">
    <property type="match status" value="1"/>
</dbReference>
<evidence type="ECO:0000313" key="2">
    <source>
        <dbReference type="EMBL" id="MBR1369375.1"/>
    </source>
</evidence>
<evidence type="ECO:0000256" key="1">
    <source>
        <dbReference type="SAM" id="Coils"/>
    </source>
</evidence>
<sequence length="106" mass="12264">MSPEQSILQKIREKELEISARVEEIRSQSDVLIEEAQQEAGEIIERFDAEGKEAARNYYNAEMQAIQSEIEVLNQETIEKKNDLQKSWEENLPRAVEMIIQEVLSG</sequence>
<evidence type="ECO:0000313" key="3">
    <source>
        <dbReference type="Proteomes" id="UP000730161"/>
    </source>
</evidence>
<reference evidence="2" key="1">
    <citation type="submission" date="2014-12" db="EMBL/GenBank/DDBJ databases">
        <authorList>
            <person name="Huang H.-H."/>
            <person name="Chen S.-C."/>
            <person name="Lai M.-C."/>
        </authorList>
    </citation>
    <scope>NUCLEOTIDE SEQUENCE</scope>
    <source>
        <strain evidence="2">K1F9705b</strain>
    </source>
</reference>
<keyword evidence="1" id="KW-0175">Coiled coil</keyword>
<accession>A0A8J7WA18</accession>
<dbReference type="Proteomes" id="UP000730161">
    <property type="component" value="Unassembled WGS sequence"/>
</dbReference>
<organism evidence="2 3">
    <name type="scientific">Methanocalculus chunghsingensis</name>
    <dbReference type="NCBI Taxonomy" id="156457"/>
    <lineage>
        <taxon>Archaea</taxon>
        <taxon>Methanobacteriati</taxon>
        <taxon>Methanobacteriota</taxon>
        <taxon>Stenosarchaea group</taxon>
        <taxon>Methanomicrobia</taxon>
        <taxon>Methanomicrobiales</taxon>
        <taxon>Methanocalculaceae</taxon>
        <taxon>Methanocalculus</taxon>
    </lineage>
</organism>
<dbReference type="RefSeq" id="WP_211531081.1">
    <property type="nucleotide sequence ID" value="NZ_JWHL01000012.1"/>
</dbReference>